<dbReference type="AlphaFoldDB" id="A0A6A6B8F4"/>
<dbReference type="RefSeq" id="XP_033395258.1">
    <property type="nucleotide sequence ID" value="XM_033546916.1"/>
</dbReference>
<name>A0A6A6B8F4_9PEZI</name>
<dbReference type="GeneID" id="54304423"/>
<gene>
    <name evidence="1" type="ORF">K452DRAFT_62108</name>
</gene>
<reference evidence="1" key="1">
    <citation type="journal article" date="2020" name="Stud. Mycol.">
        <title>101 Dothideomycetes genomes: a test case for predicting lifestyles and emergence of pathogens.</title>
        <authorList>
            <person name="Haridas S."/>
            <person name="Albert R."/>
            <person name="Binder M."/>
            <person name="Bloem J."/>
            <person name="Labutti K."/>
            <person name="Salamov A."/>
            <person name="Andreopoulos B."/>
            <person name="Baker S."/>
            <person name="Barry K."/>
            <person name="Bills G."/>
            <person name="Bluhm B."/>
            <person name="Cannon C."/>
            <person name="Castanera R."/>
            <person name="Culley D."/>
            <person name="Daum C."/>
            <person name="Ezra D."/>
            <person name="Gonzalez J."/>
            <person name="Henrissat B."/>
            <person name="Kuo A."/>
            <person name="Liang C."/>
            <person name="Lipzen A."/>
            <person name="Lutzoni F."/>
            <person name="Magnuson J."/>
            <person name="Mondo S."/>
            <person name="Nolan M."/>
            <person name="Ohm R."/>
            <person name="Pangilinan J."/>
            <person name="Park H.-J."/>
            <person name="Ramirez L."/>
            <person name="Alfaro M."/>
            <person name="Sun H."/>
            <person name="Tritt A."/>
            <person name="Yoshinaga Y."/>
            <person name="Zwiers L.-H."/>
            <person name="Turgeon B."/>
            <person name="Goodwin S."/>
            <person name="Spatafora J."/>
            <person name="Crous P."/>
            <person name="Grigoriev I."/>
        </authorList>
    </citation>
    <scope>NUCLEOTIDE SEQUENCE</scope>
    <source>
        <strain evidence="1">CBS 121167</strain>
    </source>
</reference>
<accession>A0A6A6B8F4</accession>
<proteinExistence type="predicted"/>
<keyword evidence="2" id="KW-1185">Reference proteome</keyword>
<dbReference type="EMBL" id="ML995492">
    <property type="protein sequence ID" value="KAF2139545.1"/>
    <property type="molecule type" value="Genomic_DNA"/>
</dbReference>
<organism evidence="1 2">
    <name type="scientific">Aplosporella prunicola CBS 121167</name>
    <dbReference type="NCBI Taxonomy" id="1176127"/>
    <lineage>
        <taxon>Eukaryota</taxon>
        <taxon>Fungi</taxon>
        <taxon>Dikarya</taxon>
        <taxon>Ascomycota</taxon>
        <taxon>Pezizomycotina</taxon>
        <taxon>Dothideomycetes</taxon>
        <taxon>Dothideomycetes incertae sedis</taxon>
        <taxon>Botryosphaeriales</taxon>
        <taxon>Aplosporellaceae</taxon>
        <taxon>Aplosporella</taxon>
    </lineage>
</organism>
<protein>
    <submittedName>
        <fullName evidence="1">Uncharacterized protein</fullName>
    </submittedName>
</protein>
<evidence type="ECO:0000313" key="1">
    <source>
        <dbReference type="EMBL" id="KAF2139545.1"/>
    </source>
</evidence>
<dbReference type="Proteomes" id="UP000799438">
    <property type="component" value="Unassembled WGS sequence"/>
</dbReference>
<evidence type="ECO:0000313" key="2">
    <source>
        <dbReference type="Proteomes" id="UP000799438"/>
    </source>
</evidence>
<sequence length="91" mass="9754">MKPSPFRVAFRRRPLAEGGAGALASSIFSTSRQGKGTTLDGELGSCYSGFPISAAKPSPVFENLKPIVVLALARFVPKCHPIRRNGFCPYT</sequence>